<proteinExistence type="predicted"/>
<evidence type="ECO:0000256" key="1">
    <source>
        <dbReference type="SAM" id="Phobius"/>
    </source>
</evidence>
<dbReference type="EMBL" id="CP042382">
    <property type="protein sequence ID" value="QEA40478.1"/>
    <property type="molecule type" value="Genomic_DNA"/>
</dbReference>
<keyword evidence="1" id="KW-0812">Transmembrane</keyword>
<gene>
    <name evidence="3" type="ORF">FGL86_16285</name>
</gene>
<dbReference type="CDD" id="cd06259">
    <property type="entry name" value="YdcF-like"/>
    <property type="match status" value="1"/>
</dbReference>
<evidence type="ECO:0000313" key="3">
    <source>
        <dbReference type="EMBL" id="QEA40478.1"/>
    </source>
</evidence>
<dbReference type="InterPro" id="IPR051599">
    <property type="entry name" value="Cell_Envelope_Assoc"/>
</dbReference>
<dbReference type="GO" id="GO:0005886">
    <property type="term" value="C:plasma membrane"/>
    <property type="evidence" value="ECO:0007669"/>
    <property type="project" value="TreeGrafter"/>
</dbReference>
<dbReference type="InterPro" id="IPR003848">
    <property type="entry name" value="DUF218"/>
</dbReference>
<evidence type="ECO:0000313" key="4">
    <source>
        <dbReference type="Proteomes" id="UP000321272"/>
    </source>
</evidence>
<dbReference type="RefSeq" id="WP_147185745.1">
    <property type="nucleotide sequence ID" value="NZ_CP042382.1"/>
</dbReference>
<protein>
    <submittedName>
        <fullName evidence="3">SanA-like protein</fullName>
    </submittedName>
</protein>
<keyword evidence="1" id="KW-0472">Membrane</keyword>
<evidence type="ECO:0000259" key="2">
    <source>
        <dbReference type="Pfam" id="PF02698"/>
    </source>
</evidence>
<dbReference type="PANTHER" id="PTHR30336">
    <property type="entry name" value="INNER MEMBRANE PROTEIN, PROBABLE PERMEASE"/>
    <property type="match status" value="1"/>
</dbReference>
<organism evidence="3 4">
    <name type="scientific">Pistricoccus aurantiacus</name>
    <dbReference type="NCBI Taxonomy" id="1883414"/>
    <lineage>
        <taxon>Bacteria</taxon>
        <taxon>Pseudomonadati</taxon>
        <taxon>Pseudomonadota</taxon>
        <taxon>Gammaproteobacteria</taxon>
        <taxon>Oceanospirillales</taxon>
        <taxon>Halomonadaceae</taxon>
        <taxon>Pistricoccus</taxon>
    </lineage>
</organism>
<sequence>MRLKSARLIKRILTGLGCALAAAALLIVAANLWVLGSTRYQIRTSLAACVTQPLGIVFGTTQWNVQGGRNPHFEARMQAAAELLRRRRIQHLLLSGDNRTRYYNEPITMWRYLREHAVPDRRMTLDYAGFSTFDTLVRARKVFGVERAILITQDWHLPRALYIADVLGINAIGCAAPTRRAAGSWRLEAREWLARVGMLGDLYLWHRQPYFLGPQEPLIIAPPRLIDDLSVSSSFADDKARESILDSLSSSVR</sequence>
<reference evidence="3 4" key="1">
    <citation type="submission" date="2019-06" db="EMBL/GenBank/DDBJ databases">
        <title>Genome analyses of bacteria isolated from kimchi.</title>
        <authorList>
            <person name="Lee S."/>
            <person name="Ahn S."/>
            <person name="Roh S."/>
        </authorList>
    </citation>
    <scope>NUCLEOTIDE SEQUENCE [LARGE SCALE GENOMIC DNA]</scope>
    <source>
        <strain evidence="3 4">CBA4606</strain>
    </source>
</reference>
<dbReference type="KEGG" id="paur:FGL86_16285"/>
<accession>A0A5B8T098</accession>
<dbReference type="Proteomes" id="UP000321272">
    <property type="component" value="Chromosome"/>
</dbReference>
<feature type="domain" description="DUF218" evidence="2">
    <location>
        <begin position="56"/>
        <end position="193"/>
    </location>
</feature>
<dbReference type="OrthoDB" id="9782395at2"/>
<feature type="transmembrane region" description="Helical" evidence="1">
    <location>
        <begin position="12"/>
        <end position="35"/>
    </location>
</feature>
<keyword evidence="4" id="KW-1185">Reference proteome</keyword>
<dbReference type="PANTHER" id="PTHR30336:SF6">
    <property type="entry name" value="INTEGRAL MEMBRANE PROTEIN"/>
    <property type="match status" value="1"/>
</dbReference>
<keyword evidence="1" id="KW-1133">Transmembrane helix</keyword>
<name>A0A5B8T098_9GAMM</name>
<dbReference type="AlphaFoldDB" id="A0A5B8T098"/>
<dbReference type="Pfam" id="PF02698">
    <property type="entry name" value="DUF218"/>
    <property type="match status" value="1"/>
</dbReference>